<name>A0A423X6S0_9PEZI</name>
<accession>A0A423X6S0</accession>
<dbReference type="AlphaFoldDB" id="A0A423X6S0"/>
<feature type="compositionally biased region" description="Basic and acidic residues" evidence="1">
    <location>
        <begin position="431"/>
        <end position="440"/>
    </location>
</feature>
<feature type="compositionally biased region" description="Basic residues" evidence="1">
    <location>
        <begin position="504"/>
        <end position="534"/>
    </location>
</feature>
<feature type="region of interest" description="Disordered" evidence="1">
    <location>
        <begin position="76"/>
        <end position="139"/>
    </location>
</feature>
<feature type="region of interest" description="Disordered" evidence="1">
    <location>
        <begin position="430"/>
        <end position="450"/>
    </location>
</feature>
<gene>
    <name evidence="2" type="ORF">VMCG_01144</name>
</gene>
<feature type="compositionally biased region" description="Low complexity" evidence="1">
    <location>
        <begin position="636"/>
        <end position="646"/>
    </location>
</feature>
<evidence type="ECO:0000256" key="1">
    <source>
        <dbReference type="SAM" id="MobiDB-lite"/>
    </source>
</evidence>
<reference evidence="2 3" key="1">
    <citation type="submission" date="2015-09" db="EMBL/GenBank/DDBJ databases">
        <title>Host preference determinants of Valsa canker pathogens revealed by comparative genomics.</title>
        <authorList>
            <person name="Yin Z."/>
            <person name="Huang L."/>
        </authorList>
    </citation>
    <scope>NUCLEOTIDE SEQUENCE [LARGE SCALE GENOMIC DNA]</scope>
    <source>
        <strain evidence="2 3">03-1</strain>
    </source>
</reference>
<feature type="region of interest" description="Disordered" evidence="1">
    <location>
        <begin position="261"/>
        <end position="282"/>
    </location>
</feature>
<dbReference type="OrthoDB" id="4755622at2759"/>
<feature type="compositionally biased region" description="Basic and acidic residues" evidence="1">
    <location>
        <begin position="717"/>
        <end position="737"/>
    </location>
</feature>
<dbReference type="Proteomes" id="UP000283895">
    <property type="component" value="Unassembled WGS sequence"/>
</dbReference>
<dbReference type="EMBL" id="LKEA01000002">
    <property type="protein sequence ID" value="ROW11487.1"/>
    <property type="molecule type" value="Genomic_DNA"/>
</dbReference>
<feature type="region of interest" description="Disordered" evidence="1">
    <location>
        <begin position="482"/>
        <end position="652"/>
    </location>
</feature>
<comment type="caution">
    <text evidence="2">The sequence shown here is derived from an EMBL/GenBank/DDBJ whole genome shotgun (WGS) entry which is preliminary data.</text>
</comment>
<organism evidence="2 3">
    <name type="scientific">Cytospora schulzeri</name>
    <dbReference type="NCBI Taxonomy" id="448051"/>
    <lineage>
        <taxon>Eukaryota</taxon>
        <taxon>Fungi</taxon>
        <taxon>Dikarya</taxon>
        <taxon>Ascomycota</taxon>
        <taxon>Pezizomycotina</taxon>
        <taxon>Sordariomycetes</taxon>
        <taxon>Sordariomycetidae</taxon>
        <taxon>Diaporthales</taxon>
        <taxon>Cytosporaceae</taxon>
        <taxon>Cytospora</taxon>
    </lineage>
</organism>
<feature type="region of interest" description="Disordered" evidence="1">
    <location>
        <begin position="152"/>
        <end position="175"/>
    </location>
</feature>
<evidence type="ECO:0000313" key="2">
    <source>
        <dbReference type="EMBL" id="ROW11487.1"/>
    </source>
</evidence>
<proteinExistence type="predicted"/>
<feature type="compositionally biased region" description="Basic and acidic residues" evidence="1">
    <location>
        <begin position="488"/>
        <end position="500"/>
    </location>
</feature>
<evidence type="ECO:0000313" key="3">
    <source>
        <dbReference type="Proteomes" id="UP000283895"/>
    </source>
</evidence>
<protein>
    <submittedName>
        <fullName evidence="2">Uncharacterized protein</fullName>
    </submittedName>
</protein>
<feature type="compositionally biased region" description="Basic residues" evidence="1">
    <location>
        <begin position="605"/>
        <end position="618"/>
    </location>
</feature>
<feature type="region of interest" description="Disordered" evidence="1">
    <location>
        <begin position="717"/>
        <end position="743"/>
    </location>
</feature>
<keyword evidence="3" id="KW-1185">Reference proteome</keyword>
<feature type="compositionally biased region" description="Acidic residues" evidence="1">
    <location>
        <begin position="625"/>
        <end position="635"/>
    </location>
</feature>
<sequence>MAGREVRRAPGYGVHASFKKVSGKTMRCDFCNARNTTFLNECSDCQLHICNPCAYRGKLSNAPNHYLALDAESDDDARNLNGGGPSLAGPRPHVEAQPERMAQQGPLVVSSQPPSTSMDRHTPALPSGSNSPMGGQQPIPVLSLGRDYDARSPSTVLEEDDGANRDTGYSRYQHGSPVVEAHPNQVANEVAYGVHPNHQYGAYAQRGAPGQQHEAHAPEDELSQQYGGSYAYGGAIGHHGIPQQHAGQVFGQRSQFLYQSAQDAPDPNTHPGFNGNQLGPYHAGAPTHYGYAPQHGNVNQGFQQTAHMPPQRAPAAIDFNLNPGARTQDYTDAFDPEQYGQHPYIGHPQVPFQHNRAAPAGNPALGLGVGASHGVVHDFGQPIVIRSVAEEAAAILEAHRTHMAGFAADRHARETYHAQMSVARDQSMQRFEGHPPHDDPPPAYEPQPPQLVFQHADPAAHLGAPPEEFAPRRRRPYEIDAVAVAQDEDPRSPRTPERAANRNRASRRAERHLRAPIKSRSRAIRSAAARHRQRHGADDLEDEIVVNTTGMFPPQEDDTGVPDAHDQTSTATGSADGRPIDRAQPSHPHPRPSPALQAASSGRSYKYHGKRNKCRKGAHIQSTISDDEEWNEEEQQPTAPANNTTPVPGSEEVQEALATNPILGRVRDQEGEVAALEMAGVANLMVAMERDRSHVQGPDGRRGLDGRELPEIRANELEIERRRENMAPRRRDHDQHERKRQKR</sequence>